<dbReference type="RefSeq" id="WP_061929020.1">
    <property type="nucleotide sequence ID" value="NZ_LUTU01000017.1"/>
</dbReference>
<dbReference type="InterPro" id="IPR014911">
    <property type="entry name" value="PilS_N"/>
</dbReference>
<dbReference type="InterPro" id="IPR045584">
    <property type="entry name" value="Pilin-like"/>
</dbReference>
<dbReference type="EMBL" id="LUTU01000017">
    <property type="protein sequence ID" value="OAJ66378.1"/>
    <property type="molecule type" value="Genomic_DNA"/>
</dbReference>
<comment type="caution">
    <text evidence="2">The sequence shown here is derived from an EMBL/GenBank/DDBJ whole genome shotgun (WGS) entry which is preliminary data.</text>
</comment>
<dbReference type="OrthoDB" id="7225007at2"/>
<reference evidence="2 3" key="1">
    <citation type="submission" date="2016-03" db="EMBL/GenBank/DDBJ databases">
        <title>Draft genome sequence of Gluconobacter cerinus strain CECT 9110.</title>
        <authorList>
            <person name="Sainz F."/>
            <person name="Mas A."/>
            <person name="Torija M.J."/>
        </authorList>
    </citation>
    <scope>NUCLEOTIDE SEQUENCE [LARGE SCALE GENOMIC DNA]</scope>
    <source>
        <strain evidence="2 3">CECT 9110</strain>
    </source>
</reference>
<feature type="domain" description="Type 4 secretion system PilS N-terminal" evidence="1">
    <location>
        <begin position="38"/>
        <end position="162"/>
    </location>
</feature>
<name>A0A1B6VH37_9PROT</name>
<dbReference type="Gene3D" id="3.30.1690.10">
    <property type="entry name" value="TcpA-like pilin"/>
    <property type="match status" value="1"/>
</dbReference>
<evidence type="ECO:0000313" key="2">
    <source>
        <dbReference type="EMBL" id="OAJ66378.1"/>
    </source>
</evidence>
<proteinExistence type="predicted"/>
<dbReference type="Proteomes" id="UP000077786">
    <property type="component" value="Unassembled WGS sequence"/>
</dbReference>
<evidence type="ECO:0000259" key="1">
    <source>
        <dbReference type="Pfam" id="PF08805"/>
    </source>
</evidence>
<evidence type="ECO:0000313" key="3">
    <source>
        <dbReference type="Proteomes" id="UP000077786"/>
    </source>
</evidence>
<gene>
    <name evidence="2" type="ORF">A0123_03055</name>
</gene>
<organism evidence="2 3">
    <name type="scientific">Gluconobacter cerinus</name>
    <dbReference type="NCBI Taxonomy" id="38307"/>
    <lineage>
        <taxon>Bacteria</taxon>
        <taxon>Pseudomonadati</taxon>
        <taxon>Pseudomonadota</taxon>
        <taxon>Alphaproteobacteria</taxon>
        <taxon>Acetobacterales</taxon>
        <taxon>Acetobacteraceae</taxon>
        <taxon>Gluconobacter</taxon>
    </lineage>
</organism>
<dbReference type="PATRIC" id="fig|38307.3.peg.3197"/>
<protein>
    <recommendedName>
        <fullName evidence="1">Type 4 secretion system PilS N-terminal domain-containing protein</fullName>
    </recommendedName>
</protein>
<sequence length="168" mass="17286">MDQIVSLLIKAGAVLLALIAVLVGGYAVFAKNNGSTAASEQSQLATNISSYINGGMTTRNYTGLDNSVAIKAGLVPKAMQNGDGTTILGPWGSSQVTIAPWNQGHSEAWTNVDGDACATFARSQNADRVAINGSEVAMSDPQAAINIANNCNATSGVSQVSVTFEYSN</sequence>
<dbReference type="Pfam" id="PF08805">
    <property type="entry name" value="PilS"/>
    <property type="match status" value="1"/>
</dbReference>
<dbReference type="SUPFAM" id="SSF54523">
    <property type="entry name" value="Pili subunits"/>
    <property type="match status" value="1"/>
</dbReference>
<accession>A0A1B6VH37</accession>
<dbReference type="AlphaFoldDB" id="A0A1B6VH37"/>